<keyword evidence="3" id="KW-1185">Reference proteome</keyword>
<evidence type="ECO:0000313" key="2">
    <source>
        <dbReference type="EMBL" id="EPD99543.1"/>
    </source>
</evidence>
<comment type="caution">
    <text evidence="2">The sequence shown here is derived from an EMBL/GenBank/DDBJ whole genome shotgun (WGS) entry which is preliminary data.</text>
</comment>
<sequence length="103" mass="11637">MKRVFMRFDALTPQAIGEAIRLRRKALGNTLDDLAEASGISKRTLIKLEQGEDVRFSTLTTVLSWLGLSLDFSTASKKVLEAAEHDKLKDVRREEVADDAQWF</sequence>
<dbReference type="PROSITE" id="PS50943">
    <property type="entry name" value="HTH_CROC1"/>
    <property type="match status" value="1"/>
</dbReference>
<dbReference type="GO" id="GO:0003677">
    <property type="term" value="F:DNA binding"/>
    <property type="evidence" value="ECO:0007669"/>
    <property type="project" value="InterPro"/>
</dbReference>
<gene>
    <name evidence="2" type="ORF">HMPREF1476_00999</name>
</gene>
<dbReference type="Pfam" id="PF01381">
    <property type="entry name" value="HTH_3"/>
    <property type="match status" value="1"/>
</dbReference>
<proteinExistence type="predicted"/>
<dbReference type="InterPro" id="IPR001387">
    <property type="entry name" value="Cro/C1-type_HTH"/>
</dbReference>
<name>S3BE05_9BURK</name>
<dbReference type="PATRIC" id="fig|1203554.3.peg.1021"/>
<dbReference type="Proteomes" id="UP000014400">
    <property type="component" value="Unassembled WGS sequence"/>
</dbReference>
<reference evidence="2 3" key="1">
    <citation type="submission" date="2013-04" db="EMBL/GenBank/DDBJ databases">
        <title>The Genome Sequence of Sutterella wadsworthensis HGA0223.</title>
        <authorList>
            <consortium name="The Broad Institute Genomics Platform"/>
            <person name="Earl A."/>
            <person name="Ward D."/>
            <person name="Feldgarden M."/>
            <person name="Gevers D."/>
            <person name="Schmidt T.M."/>
            <person name="Dover J."/>
            <person name="Dai D."/>
            <person name="Walker B."/>
            <person name="Young S."/>
            <person name="Zeng Q."/>
            <person name="Gargeya S."/>
            <person name="Fitzgerald M."/>
            <person name="Haas B."/>
            <person name="Abouelleil A."/>
            <person name="Allen A.W."/>
            <person name="Alvarado L."/>
            <person name="Arachchi H.M."/>
            <person name="Berlin A.M."/>
            <person name="Chapman S.B."/>
            <person name="Gainer-Dewar J."/>
            <person name="Goldberg J."/>
            <person name="Griggs A."/>
            <person name="Gujja S."/>
            <person name="Hansen M."/>
            <person name="Howarth C."/>
            <person name="Imamovic A."/>
            <person name="Ireland A."/>
            <person name="Larimer J."/>
            <person name="McCowan C."/>
            <person name="Murphy C."/>
            <person name="Pearson M."/>
            <person name="Poon T.W."/>
            <person name="Priest M."/>
            <person name="Roberts A."/>
            <person name="Saif S."/>
            <person name="Shea T."/>
            <person name="Sisk P."/>
            <person name="Sykes S."/>
            <person name="Wortman J."/>
            <person name="Nusbaum C."/>
            <person name="Birren B."/>
        </authorList>
    </citation>
    <scope>NUCLEOTIDE SEQUENCE [LARGE SCALE GENOMIC DNA]</scope>
    <source>
        <strain evidence="2 3">HGA0223</strain>
    </source>
</reference>
<feature type="domain" description="HTH cro/C1-type" evidence="1">
    <location>
        <begin position="20"/>
        <end position="73"/>
    </location>
</feature>
<dbReference type="HOGENOM" id="CLU_2398513_0_0_4"/>
<dbReference type="AlphaFoldDB" id="S3BE05"/>
<dbReference type="SUPFAM" id="SSF47413">
    <property type="entry name" value="lambda repressor-like DNA-binding domains"/>
    <property type="match status" value="1"/>
</dbReference>
<dbReference type="SMART" id="SM00530">
    <property type="entry name" value="HTH_XRE"/>
    <property type="match status" value="1"/>
</dbReference>
<dbReference type="EMBL" id="ATCF01000015">
    <property type="protein sequence ID" value="EPD99543.1"/>
    <property type="molecule type" value="Genomic_DNA"/>
</dbReference>
<dbReference type="Gene3D" id="1.10.260.40">
    <property type="entry name" value="lambda repressor-like DNA-binding domains"/>
    <property type="match status" value="1"/>
</dbReference>
<dbReference type="eggNOG" id="COG1396">
    <property type="taxonomic scope" value="Bacteria"/>
</dbReference>
<dbReference type="RefSeq" id="WP_016474309.1">
    <property type="nucleotide sequence ID" value="NZ_KE150480.1"/>
</dbReference>
<organism evidence="2 3">
    <name type="scientific">Sutterella wadsworthensis HGA0223</name>
    <dbReference type="NCBI Taxonomy" id="1203554"/>
    <lineage>
        <taxon>Bacteria</taxon>
        <taxon>Pseudomonadati</taxon>
        <taxon>Pseudomonadota</taxon>
        <taxon>Betaproteobacteria</taxon>
        <taxon>Burkholderiales</taxon>
        <taxon>Sutterellaceae</taxon>
        <taxon>Sutterella</taxon>
    </lineage>
</organism>
<accession>S3BE05</accession>
<evidence type="ECO:0000259" key="1">
    <source>
        <dbReference type="PROSITE" id="PS50943"/>
    </source>
</evidence>
<dbReference type="InterPro" id="IPR010982">
    <property type="entry name" value="Lambda_DNA-bd_dom_sf"/>
</dbReference>
<protein>
    <recommendedName>
        <fullName evidence="1">HTH cro/C1-type domain-containing protein</fullName>
    </recommendedName>
</protein>
<evidence type="ECO:0000313" key="3">
    <source>
        <dbReference type="Proteomes" id="UP000014400"/>
    </source>
</evidence>
<dbReference type="CDD" id="cd00093">
    <property type="entry name" value="HTH_XRE"/>
    <property type="match status" value="1"/>
</dbReference>